<dbReference type="RefSeq" id="WP_172190844.1">
    <property type="nucleotide sequence ID" value="NZ_CAWPPK010000011.1"/>
</dbReference>
<organism evidence="9 10">
    <name type="scientific">Microcoleus asticus IPMA8</name>
    <dbReference type="NCBI Taxonomy" id="2563858"/>
    <lineage>
        <taxon>Bacteria</taxon>
        <taxon>Bacillati</taxon>
        <taxon>Cyanobacteriota</taxon>
        <taxon>Cyanophyceae</taxon>
        <taxon>Oscillatoriophycideae</taxon>
        <taxon>Oscillatoriales</taxon>
        <taxon>Microcoleaceae</taxon>
        <taxon>Microcoleus</taxon>
        <taxon>Microcoleus asticus</taxon>
    </lineage>
</organism>
<dbReference type="InterPro" id="IPR003594">
    <property type="entry name" value="HATPase_dom"/>
</dbReference>
<dbReference type="PANTHER" id="PTHR43642:SF1">
    <property type="entry name" value="HYBRID SIGNAL TRANSDUCTION HISTIDINE KINASE G"/>
    <property type="match status" value="1"/>
</dbReference>
<dbReference type="Pfam" id="PF00069">
    <property type="entry name" value="Pkinase"/>
    <property type="match status" value="1"/>
</dbReference>
<dbReference type="Pfam" id="PF13191">
    <property type="entry name" value="AAA_16"/>
    <property type="match status" value="1"/>
</dbReference>
<dbReference type="InterPro" id="IPR003661">
    <property type="entry name" value="HisK_dim/P_dom"/>
</dbReference>
<evidence type="ECO:0000256" key="1">
    <source>
        <dbReference type="ARBA" id="ARBA00000085"/>
    </source>
</evidence>
<comment type="catalytic activity">
    <reaction evidence="1">
        <text>ATP + protein L-histidine = ADP + protein N-phospho-L-histidine.</text>
        <dbReference type="EC" id="2.7.13.3"/>
    </reaction>
</comment>
<dbReference type="InterPro" id="IPR003018">
    <property type="entry name" value="GAF"/>
</dbReference>
<dbReference type="PROSITE" id="PS50011">
    <property type="entry name" value="PROTEIN_KINASE_DOM"/>
    <property type="match status" value="1"/>
</dbReference>
<dbReference type="Proteomes" id="UP000702425">
    <property type="component" value="Unassembled WGS sequence"/>
</dbReference>
<evidence type="ECO:0000256" key="5">
    <source>
        <dbReference type="ARBA" id="ARBA00023012"/>
    </source>
</evidence>
<dbReference type="InterPro" id="IPR008271">
    <property type="entry name" value="Ser/Thr_kinase_AS"/>
</dbReference>
<evidence type="ECO:0000313" key="9">
    <source>
        <dbReference type="EMBL" id="NQE36993.1"/>
    </source>
</evidence>
<accession>A0ABX2D4A7</accession>
<dbReference type="SUPFAM" id="SSF56112">
    <property type="entry name" value="Protein kinase-like (PK-like)"/>
    <property type="match status" value="1"/>
</dbReference>
<dbReference type="InterPro" id="IPR004358">
    <property type="entry name" value="Sig_transdc_His_kin-like_C"/>
</dbReference>
<dbReference type="CDD" id="cd00082">
    <property type="entry name" value="HisKA"/>
    <property type="match status" value="1"/>
</dbReference>
<comment type="caution">
    <text evidence="9">The sequence shown here is derived from an EMBL/GenBank/DDBJ whole genome shotgun (WGS) entry which is preliminary data.</text>
</comment>
<feature type="domain" description="Protein kinase" evidence="7">
    <location>
        <begin position="7"/>
        <end position="282"/>
    </location>
</feature>
<dbReference type="InterPro" id="IPR029016">
    <property type="entry name" value="GAF-like_dom_sf"/>
</dbReference>
<protein>
    <recommendedName>
        <fullName evidence="2">histidine kinase</fullName>
        <ecNumber evidence="2">2.7.13.3</ecNumber>
    </recommendedName>
</protein>
<dbReference type="InterPro" id="IPR005467">
    <property type="entry name" value="His_kinase_dom"/>
</dbReference>
<dbReference type="InterPro" id="IPR036890">
    <property type="entry name" value="HATPase_C_sf"/>
</dbReference>
<dbReference type="InterPro" id="IPR041664">
    <property type="entry name" value="AAA_16"/>
</dbReference>
<dbReference type="Pfam" id="PF01590">
    <property type="entry name" value="GAF"/>
    <property type="match status" value="1"/>
</dbReference>
<dbReference type="SUPFAM" id="SSF47384">
    <property type="entry name" value="Homodimeric domain of signal transducing histidine kinase"/>
    <property type="match status" value="1"/>
</dbReference>
<keyword evidence="5" id="KW-0902">Two-component regulatory system</keyword>
<reference evidence="9 10" key="1">
    <citation type="journal article" date="2020" name="Sci. Rep.">
        <title>A novel cyanobacterial geosmin producer, revising GeoA distribution and dispersion patterns in Bacteria.</title>
        <authorList>
            <person name="Churro C."/>
            <person name="Semedo-Aguiar A.P."/>
            <person name="Silva A.D."/>
            <person name="Pereira-Leal J.B."/>
            <person name="Leite R.B."/>
        </authorList>
    </citation>
    <scope>NUCLEOTIDE SEQUENCE [LARGE SCALE GENOMIC DNA]</scope>
    <source>
        <strain evidence="9 10">IPMA8</strain>
    </source>
</reference>
<dbReference type="GO" id="GO:0004674">
    <property type="term" value="F:protein serine/threonine kinase activity"/>
    <property type="evidence" value="ECO:0007669"/>
    <property type="project" value="UniProtKB-EC"/>
</dbReference>
<dbReference type="InterPro" id="IPR036097">
    <property type="entry name" value="HisK_dim/P_sf"/>
</dbReference>
<dbReference type="EMBL" id="SRRZ01000108">
    <property type="protein sequence ID" value="NQE36993.1"/>
    <property type="molecule type" value="Genomic_DNA"/>
</dbReference>
<dbReference type="CDD" id="cd14014">
    <property type="entry name" value="STKc_PknB_like"/>
    <property type="match status" value="1"/>
</dbReference>
<evidence type="ECO:0000256" key="2">
    <source>
        <dbReference type="ARBA" id="ARBA00012438"/>
    </source>
</evidence>
<evidence type="ECO:0000256" key="4">
    <source>
        <dbReference type="ARBA" id="ARBA00022777"/>
    </source>
</evidence>
<evidence type="ECO:0000313" key="10">
    <source>
        <dbReference type="Proteomes" id="UP000702425"/>
    </source>
</evidence>
<dbReference type="SMART" id="SM00387">
    <property type="entry name" value="HATPase_c"/>
    <property type="match status" value="1"/>
</dbReference>
<name>A0ABX2D4A7_9CYAN</name>
<dbReference type="SMART" id="SM00065">
    <property type="entry name" value="GAF"/>
    <property type="match status" value="1"/>
</dbReference>
<dbReference type="SUPFAM" id="SSF55781">
    <property type="entry name" value="GAF domain-like"/>
    <property type="match status" value="1"/>
</dbReference>
<keyword evidence="6" id="KW-0175">Coiled coil</keyword>
<dbReference type="EC" id="2.7.13.3" evidence="2"/>
<dbReference type="Gene3D" id="3.30.450.40">
    <property type="match status" value="1"/>
</dbReference>
<sequence>MLTFSEYRIDSILHEGVETIIYRGQTPTYRSATILKFLKAEYPTLEAITRLKHEYQIRKNLDSKHIVKAISLETFDHRLGLVLEDFGGESLGQVLEQQRLSAIPFGIASLHEILNIAVQIVKALEYLHQNQIIHKDIKPSNIIINSQTRQVKITDFGIATKLNKENPQFNNPNSVEGTLAYMSPEQTGRMNRTLDYRTDFYSLGITLYEMLTGKLPFPSSDPLEIVYSHIARQPISPHQLNSQVPAAISEIVMKLMAKNAEDRYQSAAGLLADLEICLHQLETTGKIADFTPGRLDILSQLLIPQKLYGRENQVNQLLAAFERVGGGLTNNSFENSTTFIEKWPPSGTNELMLVSGYSGIGKSAVVNEVSKPITRSKGYFISGKFDQFKRNIPYASLIQAFNSLLRQLLTESAASIETWRTKILTALGTNGKVIADVIPELELIVGQQPEVPEIGPVESQNRFNRVFKEFIRVFAQKEHPLVIFLDDLQWADSATLKLMQILITDPDQQYLLLIGAYRDNEVSPTHPLIQTLEEIEKTGTVVNNIVLQPLELENVIELIAETLNSRIEKVNNLAELICNKTGGNPFFLTQLLQALYQENLLKYDFSPMISPVTNEEDKGGWNWSIEEIQAIGITDKSVVELVASRIEKLPAATQKMLKLAACVGDKFALDVLSLVREESANTTATELYSALQAGLILPLSDAYRIPLVFNRAESINLKLDTSRVSYKFLHDRVQQAAYSLIPEDQKQSTHLKIGQLLLHNTPPEKLEENIFDIVNQLNVGIDTISQPVEKIDLARLNLTAGRKAKAASAYEAAVRYLRVAMELLPADCWQSQYDLTLAIYESTAEAEYLNINYENSKKLVDIVLEKAKNLLEKMNVYELQIQSYNAQIRLVEALNTGLEVLKLLGISFPQNPNALNIVAGLIKTKLSLGLKRIEDLANLPEMTDPNQQAAMRILSGIISTAVQGKPRLVPLLAFRMVNLCIKYGNSPYASIAYLYYGVVMCRLGDISLAYQCGQLAIRMLDKFPSRSMKSRVYTLLGCFILHWKTELNSGLSVLKEGFQTGMETGELEYASYCIGQYCFKKMSIGEPLDLVEQETGKYMKIMQQSQLEMAVQYLSIGRQTALNLRGQAVEPCHLVGDRFNEVKTLPVLIEAENFFLVSLVYHAKTQLNFIFSNYAEALENSRLFEKYEEAVAGFYVVSLNNFYSSISLLALYSQAEEGEQKEYLKKVLRNQKKMKKWAVDAPMNYQHKYDLVAAEKARVLGKNIEAMDLYDRAISGSAKNGYIQEEALAYELAGKFYQALGKEIVFQAYLTKAYYGYINWGATAKVKDLESTHPFLAAQTRTIQTSTLDVNRTTMGNTTSGSLGDFLDLATFIKSAEALNGEIVLEKLLTKLIKIILENAAAQKVVLLLLKNDILCIEATGSFADDKVTLLPSIPVENRQDVPLSVINYVHRSQKHLVLDNATVVEPFKVDTYIQKYQPKSILCLPMIYQSQRRGIIYLENAVTVGAFTAERVEVFKVLISQVAIAVENASLYAREQEKSQQLEKSFNELQQAQLQLIQSEKMSALGNLIAGVAHEINNPLGFIAGNIDAAAEASLDLIDYLQLYQEKFPNSGDELEDKASEIDLEYLVEDLPKMLLSMKSGTERIRNISTSLRIFSRADSANKVSANIHEGIDSTLMILQYRLKAQDTRPAIKIIKEYGNIPPVKCYFGQLNQVFMNLLANAIDCFEESNQGRTYAEIQALPNTIAIITHVSEDNQSVVIKIKDNGQGMSSEVKSQIFDHLFTTKGVGKGTGLGLSISKQIVEETHGGKLSCESMLGEGTEFAIALPL</sequence>
<dbReference type="Gene3D" id="3.30.565.10">
    <property type="entry name" value="Histidine kinase-like ATPase, C-terminal domain"/>
    <property type="match status" value="1"/>
</dbReference>
<dbReference type="SUPFAM" id="SSF55874">
    <property type="entry name" value="ATPase domain of HSP90 chaperone/DNA topoisomerase II/histidine kinase"/>
    <property type="match status" value="1"/>
</dbReference>
<gene>
    <name evidence="9" type="primary">prkC_12</name>
    <name evidence="9" type="ORF">E5S67_04760</name>
</gene>
<dbReference type="InterPro" id="IPR000719">
    <property type="entry name" value="Prot_kinase_dom"/>
</dbReference>
<dbReference type="SMART" id="SM00220">
    <property type="entry name" value="S_TKc"/>
    <property type="match status" value="1"/>
</dbReference>
<feature type="domain" description="Histidine kinase" evidence="8">
    <location>
        <begin position="1572"/>
        <end position="1829"/>
    </location>
</feature>
<keyword evidence="10" id="KW-1185">Reference proteome</keyword>
<dbReference type="PANTHER" id="PTHR43642">
    <property type="entry name" value="HYBRID SIGNAL TRANSDUCTION HISTIDINE KINASE G"/>
    <property type="match status" value="1"/>
</dbReference>
<evidence type="ECO:0000256" key="6">
    <source>
        <dbReference type="SAM" id="Coils"/>
    </source>
</evidence>
<dbReference type="Gene3D" id="3.40.50.300">
    <property type="entry name" value="P-loop containing nucleotide triphosphate hydrolases"/>
    <property type="match status" value="1"/>
</dbReference>
<dbReference type="PRINTS" id="PR00344">
    <property type="entry name" value="BCTRLSENSOR"/>
</dbReference>
<proteinExistence type="predicted"/>
<keyword evidence="4 9" id="KW-0418">Kinase</keyword>
<dbReference type="InterPro" id="IPR027417">
    <property type="entry name" value="P-loop_NTPase"/>
</dbReference>
<dbReference type="Pfam" id="PF02518">
    <property type="entry name" value="HATPase_c"/>
    <property type="match status" value="1"/>
</dbReference>
<dbReference type="PROSITE" id="PS50109">
    <property type="entry name" value="HIS_KIN"/>
    <property type="match status" value="1"/>
</dbReference>
<evidence type="ECO:0000256" key="3">
    <source>
        <dbReference type="ARBA" id="ARBA00022553"/>
    </source>
</evidence>
<dbReference type="InterPro" id="IPR011009">
    <property type="entry name" value="Kinase-like_dom_sf"/>
</dbReference>
<dbReference type="Gene3D" id="1.10.287.130">
    <property type="match status" value="1"/>
</dbReference>
<dbReference type="Gene3D" id="1.10.510.10">
    <property type="entry name" value="Transferase(Phosphotransferase) domain 1"/>
    <property type="match status" value="1"/>
</dbReference>
<dbReference type="PROSITE" id="PS00108">
    <property type="entry name" value="PROTEIN_KINASE_ST"/>
    <property type="match status" value="1"/>
</dbReference>
<feature type="coiled-coil region" evidence="6">
    <location>
        <begin position="1533"/>
        <end position="1563"/>
    </location>
</feature>
<evidence type="ECO:0000259" key="8">
    <source>
        <dbReference type="PROSITE" id="PS50109"/>
    </source>
</evidence>
<keyword evidence="3" id="KW-0597">Phosphoprotein</keyword>
<dbReference type="InterPro" id="IPR053159">
    <property type="entry name" value="Hybrid_Histidine_Kinase"/>
</dbReference>
<evidence type="ECO:0000259" key="7">
    <source>
        <dbReference type="PROSITE" id="PS50011"/>
    </source>
</evidence>
<keyword evidence="9" id="KW-0808">Transferase</keyword>
<dbReference type="SUPFAM" id="SSF52540">
    <property type="entry name" value="P-loop containing nucleoside triphosphate hydrolases"/>
    <property type="match status" value="1"/>
</dbReference>